<comment type="similarity">
    <text evidence="4">Belongs to the flavoredoxin family.</text>
</comment>
<sequence length="309" mass="33517">MAAPLGMFTARVVGRFAKFSGAQLGRVRNDRHISSMCRRYSGHPTDAHPADQPALWDSRVLSTLVRSEIALPYSVRKVPVPAVSLIRHARYRKGSQSLGLDVGINADTLRMTESYDILTASLKPRPIAFISTCSPGGCNNLAPVSFCMPVTSEPASLAFSVTWKRDGSPKDTLTNILSTRHFVVNHTSLPIMPKVYVASQEFGPDVDEFEVAGLTPVPSVCGPAPHVLESPVSLECRLLHTLPVGGKRHGGTTVVIGQLVHVHVSESCLGADGIRPDKLQSVSRLGGMSYGIDQKTFNIVNGIWDRKKW</sequence>
<evidence type="ECO:0000256" key="4">
    <source>
        <dbReference type="ARBA" id="ARBA00038054"/>
    </source>
</evidence>
<evidence type="ECO:0000313" key="7">
    <source>
        <dbReference type="Proteomes" id="UP000838412"/>
    </source>
</evidence>
<evidence type="ECO:0000256" key="3">
    <source>
        <dbReference type="ARBA" id="ARBA00022643"/>
    </source>
</evidence>
<dbReference type="InterPro" id="IPR002563">
    <property type="entry name" value="Flavin_Rdtase-like_dom"/>
</dbReference>
<keyword evidence="3" id="KW-0288">FMN</keyword>
<comment type="cofactor">
    <cofactor evidence="1">
        <name>FMN</name>
        <dbReference type="ChEBI" id="CHEBI:58210"/>
    </cofactor>
</comment>
<reference evidence="6" key="1">
    <citation type="submission" date="2022-01" db="EMBL/GenBank/DDBJ databases">
        <authorList>
            <person name="Braso-Vives M."/>
        </authorList>
    </citation>
    <scope>NUCLEOTIDE SEQUENCE</scope>
</reference>
<organism evidence="6 7">
    <name type="scientific">Branchiostoma lanceolatum</name>
    <name type="common">Common lancelet</name>
    <name type="synonym">Amphioxus lanceolatum</name>
    <dbReference type="NCBI Taxonomy" id="7740"/>
    <lineage>
        <taxon>Eukaryota</taxon>
        <taxon>Metazoa</taxon>
        <taxon>Chordata</taxon>
        <taxon>Cephalochordata</taxon>
        <taxon>Leptocardii</taxon>
        <taxon>Amphioxiformes</taxon>
        <taxon>Branchiostomatidae</taxon>
        <taxon>Branchiostoma</taxon>
    </lineage>
</organism>
<dbReference type="PANTHER" id="PTHR33798">
    <property type="entry name" value="FLAVOPROTEIN OXYGENASE"/>
    <property type="match status" value="1"/>
</dbReference>
<name>A0A8J9ZYP9_BRALA</name>
<dbReference type="PANTHER" id="PTHR33798:SF5">
    <property type="entry name" value="FLAVIN REDUCTASE LIKE DOMAIN-CONTAINING PROTEIN"/>
    <property type="match status" value="1"/>
</dbReference>
<feature type="domain" description="Flavin reductase like" evidence="5">
    <location>
        <begin position="121"/>
        <end position="274"/>
    </location>
</feature>
<gene>
    <name evidence="6" type="primary">Hypp3046</name>
    <name evidence="6" type="ORF">BLAG_LOCUS18962</name>
</gene>
<dbReference type="SUPFAM" id="SSF50475">
    <property type="entry name" value="FMN-binding split barrel"/>
    <property type="match status" value="1"/>
</dbReference>
<evidence type="ECO:0000313" key="6">
    <source>
        <dbReference type="EMBL" id="CAH1264669.1"/>
    </source>
</evidence>
<dbReference type="GO" id="GO:0010181">
    <property type="term" value="F:FMN binding"/>
    <property type="evidence" value="ECO:0007669"/>
    <property type="project" value="InterPro"/>
</dbReference>
<dbReference type="Gene3D" id="2.30.110.10">
    <property type="entry name" value="Electron Transport, Fmn-binding Protein, Chain A"/>
    <property type="match status" value="1"/>
</dbReference>
<evidence type="ECO:0000259" key="5">
    <source>
        <dbReference type="SMART" id="SM00903"/>
    </source>
</evidence>
<evidence type="ECO:0000256" key="1">
    <source>
        <dbReference type="ARBA" id="ARBA00001917"/>
    </source>
</evidence>
<dbReference type="Proteomes" id="UP000838412">
    <property type="component" value="Chromosome 5"/>
</dbReference>
<dbReference type="AlphaFoldDB" id="A0A8J9ZYP9"/>
<accession>A0A8J9ZYP9</accession>
<protein>
    <submittedName>
        <fullName evidence="6">Hypp3046 protein</fullName>
    </submittedName>
</protein>
<proteinExistence type="inferred from homology"/>
<dbReference type="SMART" id="SM00903">
    <property type="entry name" value="Flavin_Reduct"/>
    <property type="match status" value="1"/>
</dbReference>
<dbReference type="OrthoDB" id="10250990at2759"/>
<keyword evidence="2" id="KW-0285">Flavoprotein</keyword>
<dbReference type="EMBL" id="OV696690">
    <property type="protein sequence ID" value="CAH1264669.1"/>
    <property type="molecule type" value="Genomic_DNA"/>
</dbReference>
<keyword evidence="7" id="KW-1185">Reference proteome</keyword>
<evidence type="ECO:0000256" key="2">
    <source>
        <dbReference type="ARBA" id="ARBA00022630"/>
    </source>
</evidence>
<dbReference type="InterPro" id="IPR012349">
    <property type="entry name" value="Split_barrel_FMN-bd"/>
</dbReference>
<dbReference type="Pfam" id="PF01613">
    <property type="entry name" value="Flavin_Reduct"/>
    <property type="match status" value="1"/>
</dbReference>